<feature type="transmembrane region" description="Helical" evidence="1">
    <location>
        <begin position="124"/>
        <end position="144"/>
    </location>
</feature>
<dbReference type="PANTHER" id="PTHR38454">
    <property type="entry name" value="INTEGRAL MEMBRANE PROTEIN-RELATED"/>
    <property type="match status" value="1"/>
</dbReference>
<dbReference type="Pfam" id="PF09586">
    <property type="entry name" value="YfhO"/>
    <property type="match status" value="1"/>
</dbReference>
<keyword evidence="1" id="KW-1133">Transmembrane helix</keyword>
<reference evidence="2" key="1">
    <citation type="submission" date="2023-07" db="EMBL/GenBank/DDBJ databases">
        <title>Genome content predicts the carbon catabolic preferences of heterotrophic bacteria.</title>
        <authorList>
            <person name="Gralka M."/>
        </authorList>
    </citation>
    <scope>NUCLEOTIDE SEQUENCE</scope>
    <source>
        <strain evidence="2">E2R20</strain>
    </source>
</reference>
<feature type="transmembrane region" description="Helical" evidence="1">
    <location>
        <begin position="198"/>
        <end position="227"/>
    </location>
</feature>
<dbReference type="Proteomes" id="UP001170310">
    <property type="component" value="Unassembled WGS sequence"/>
</dbReference>
<sequence length="869" mass="101215">MYKKITSNPYSFLLLIIIASAILSLCIYLPFIYLFITKGTVFSGNGDGFRQMMPFQMYLYEHFSTFKGFYDESFGLGGDYVKGLAYYYSMSPLMWINFGWIWILEKIGLAHPHDINFWPANQLIMAYVRTVLTFICTFYFFRYLKFKPTSVILATIMYCISTVVIYYNFTWSFYGNLLILLPLSLLSMERFFREKKIGLFIFAIGLTLFMNFYFSYYQAIVLGFYFIYRIIMTHPKDIVTRWQKFYMLLIAVILSVLSSIFGLFTGLSSFFNNDRAQNSKFEITLLTDLTNSNFNIFADGFYITITFITIIALFSFKLYRHYYFRLFAIVTWILLIGSLSQYFDSAFNGFSMPQRRWVYALTLSSSALVALLIQHISELSLKKYLIVAIPISLYGIIYFLEASHTIYWIPVSIILIVVLGFIIKKPMLANQWWLQLLLILLIFLQQLAIEHVTFKKTIEPYQSTMKDINDPSYRGHTLNDKIKQIKQSQSNPLSRIDYMSFYGLNSPFIYHYNGISFYSSIFDGDILKYYDKTMQINMPVDKNSTYRYLGNRANLMALWGVEDRLRHPNDLNMPYGFKKKALINDSDDQWIHSHNMMHYPAAHITNKIYDAKDLKSPLDQEQAMLQGVVFNQKDDKSNASFSSNPNLLSHTKRTLVNAKRLDNNHIEVTKNNGGIHLQLPQFISKQYKDLYVEMDVELLSPDKKHTVGVNDYSQNRNELTYKYRRFVSPVTMRIKSSDDLNIKLSKGKYRIKVKGIYGENYQILKQSTQQLKHVHIDKQRNGYTIKKDKNDSGYLVMPIPYAKGMKASIDGHTEKVEKANGIMTAIPVKKGQETIKLTYTPPHFYLLIIISIIGIIGSIIFTKKLNKSN</sequence>
<keyword evidence="1" id="KW-0812">Transmembrane</keyword>
<feature type="transmembrane region" description="Helical" evidence="1">
    <location>
        <begin position="432"/>
        <end position="449"/>
    </location>
</feature>
<dbReference type="EMBL" id="JAUOQO010000005">
    <property type="protein sequence ID" value="MDO6573955.1"/>
    <property type="molecule type" value="Genomic_DNA"/>
</dbReference>
<keyword evidence="3" id="KW-1185">Reference proteome</keyword>
<feature type="transmembrane region" description="Helical" evidence="1">
    <location>
        <begin position="355"/>
        <end position="372"/>
    </location>
</feature>
<feature type="transmembrane region" description="Helical" evidence="1">
    <location>
        <begin position="150"/>
        <end position="167"/>
    </location>
</feature>
<dbReference type="AlphaFoldDB" id="A0AAW7YP04"/>
<keyword evidence="1" id="KW-0472">Membrane</keyword>
<proteinExistence type="predicted"/>
<feature type="transmembrane region" description="Helical" evidence="1">
    <location>
        <begin position="844"/>
        <end position="862"/>
    </location>
</feature>
<feature type="transmembrane region" description="Helical" evidence="1">
    <location>
        <begin position="406"/>
        <end position="423"/>
    </location>
</feature>
<feature type="transmembrane region" description="Helical" evidence="1">
    <location>
        <begin position="85"/>
        <end position="104"/>
    </location>
</feature>
<feature type="transmembrane region" description="Helical" evidence="1">
    <location>
        <begin position="384"/>
        <end position="400"/>
    </location>
</feature>
<dbReference type="PANTHER" id="PTHR38454:SF1">
    <property type="entry name" value="INTEGRAL MEMBRANE PROTEIN"/>
    <property type="match status" value="1"/>
</dbReference>
<evidence type="ECO:0000313" key="3">
    <source>
        <dbReference type="Proteomes" id="UP001170310"/>
    </source>
</evidence>
<dbReference type="InterPro" id="IPR018580">
    <property type="entry name" value="Uncharacterised_YfhO"/>
</dbReference>
<dbReference type="RefSeq" id="WP_046466607.1">
    <property type="nucleotide sequence ID" value="NZ_JAUOQO010000005.1"/>
</dbReference>
<evidence type="ECO:0000313" key="2">
    <source>
        <dbReference type="EMBL" id="MDO6573955.1"/>
    </source>
</evidence>
<gene>
    <name evidence="2" type="ORF">Q4528_07270</name>
</gene>
<feature type="transmembrane region" description="Helical" evidence="1">
    <location>
        <begin position="248"/>
        <end position="271"/>
    </location>
</feature>
<accession>A0AAW7YP04</accession>
<feature type="transmembrane region" description="Helical" evidence="1">
    <location>
        <begin position="323"/>
        <end position="343"/>
    </location>
</feature>
<name>A0AAW7YP04_9STAP</name>
<protein>
    <submittedName>
        <fullName evidence="2">YfhO family protein</fullName>
    </submittedName>
</protein>
<feature type="transmembrane region" description="Helical" evidence="1">
    <location>
        <begin position="12"/>
        <end position="36"/>
    </location>
</feature>
<organism evidence="2 3">
    <name type="scientific">Staphylococcus pasteuri_A</name>
    <dbReference type="NCBI Taxonomy" id="3062664"/>
    <lineage>
        <taxon>Bacteria</taxon>
        <taxon>Bacillati</taxon>
        <taxon>Bacillota</taxon>
        <taxon>Bacilli</taxon>
        <taxon>Bacillales</taxon>
        <taxon>Staphylococcaceae</taxon>
        <taxon>Staphylococcus</taxon>
    </lineage>
</organism>
<feature type="transmembrane region" description="Helical" evidence="1">
    <location>
        <begin position="296"/>
        <end position="316"/>
    </location>
</feature>
<comment type="caution">
    <text evidence="2">The sequence shown here is derived from an EMBL/GenBank/DDBJ whole genome shotgun (WGS) entry which is preliminary data.</text>
</comment>
<evidence type="ECO:0000256" key="1">
    <source>
        <dbReference type="SAM" id="Phobius"/>
    </source>
</evidence>